<feature type="chain" id="PRO_5032910111" description="Thaumatin-like protein" evidence="3">
    <location>
        <begin position="23"/>
        <end position="415"/>
    </location>
</feature>
<evidence type="ECO:0000313" key="5">
    <source>
        <dbReference type="Proteomes" id="UP000636709"/>
    </source>
</evidence>
<sequence length="415" mass="44419">MAGSAVILIMLVAAFAVAGANAATFTITNRCSYTVWPAATPVGGGTQLNPGGTWVVNVPAGTQSGRVWGRTGCSFNGNSGHCATGDCAGALSCTLSGQPPLTLAEFTIGGSQDFYDISVIDGYNVPMAFSCSTGVGLVCQSSSCPDAYLFPADNTKTHACSGNSNYQRHRLHQHHQRHLPSSRNNLARQLAACGAVQGGRSMPTRGGTERPFQPAASKMRTFSIRAKQQFWLVKNNKRAELAREQLTSQMSLGPAQLKAAHLPPPPGHSLNPSPLTAAPCPPRTRRRHPHARTRRAEPPMPQWRTRSSLPPPPSAATPHLPLRPPPRLPRATLLSPSSSPSLLSLAPIWIRAYSPQFGHGMGPARLRMLLARRHQKASSPRPYLSTARASSRAGPSRAELAFLLVRLTNRAELAR</sequence>
<accession>A0A835DYF4</accession>
<dbReference type="InterPro" id="IPR037176">
    <property type="entry name" value="Osmotin/thaumatin-like_sf"/>
</dbReference>
<feature type="compositionally biased region" description="Basic residues" evidence="2">
    <location>
        <begin position="283"/>
        <end position="293"/>
    </location>
</feature>
<evidence type="ECO:0008006" key="6">
    <source>
        <dbReference type="Google" id="ProtNLM"/>
    </source>
</evidence>
<dbReference type="Pfam" id="PF00314">
    <property type="entry name" value="Thaumatin"/>
    <property type="match status" value="1"/>
</dbReference>
<dbReference type="OrthoDB" id="430315at2759"/>
<reference evidence="4" key="1">
    <citation type="submission" date="2020-07" db="EMBL/GenBank/DDBJ databases">
        <title>Genome sequence and genetic diversity analysis of an under-domesticated orphan crop, white fonio (Digitaria exilis).</title>
        <authorList>
            <person name="Bennetzen J.L."/>
            <person name="Chen S."/>
            <person name="Ma X."/>
            <person name="Wang X."/>
            <person name="Yssel A.E.J."/>
            <person name="Chaluvadi S.R."/>
            <person name="Johnson M."/>
            <person name="Gangashetty P."/>
            <person name="Hamidou F."/>
            <person name="Sanogo M.D."/>
            <person name="Zwaenepoel A."/>
            <person name="Wallace J."/>
            <person name="Van De Peer Y."/>
            <person name="Van Deynze A."/>
        </authorList>
    </citation>
    <scope>NUCLEOTIDE SEQUENCE</scope>
    <source>
        <tissue evidence="4">Leaves</tissue>
    </source>
</reference>
<comment type="caution">
    <text evidence="4">The sequence shown here is derived from an EMBL/GenBank/DDBJ whole genome shotgun (WGS) entry which is preliminary data.</text>
</comment>
<evidence type="ECO:0000256" key="2">
    <source>
        <dbReference type="SAM" id="MobiDB-lite"/>
    </source>
</evidence>
<dbReference type="EMBL" id="JACEFO010002582">
    <property type="protein sequence ID" value="KAF8655765.1"/>
    <property type="molecule type" value="Genomic_DNA"/>
</dbReference>
<dbReference type="Proteomes" id="UP000636709">
    <property type="component" value="Unassembled WGS sequence"/>
</dbReference>
<evidence type="ECO:0000256" key="1">
    <source>
        <dbReference type="ARBA" id="ARBA00022729"/>
    </source>
</evidence>
<dbReference type="PANTHER" id="PTHR31048">
    <property type="entry name" value="OS03G0233200 PROTEIN"/>
    <property type="match status" value="1"/>
</dbReference>
<dbReference type="PRINTS" id="PR00347">
    <property type="entry name" value="THAUMATIN"/>
</dbReference>
<keyword evidence="1 3" id="KW-0732">Signal</keyword>
<feature type="signal peptide" evidence="3">
    <location>
        <begin position="1"/>
        <end position="22"/>
    </location>
</feature>
<gene>
    <name evidence="4" type="ORF">HU200_060925</name>
</gene>
<evidence type="ECO:0000256" key="3">
    <source>
        <dbReference type="SAM" id="SignalP"/>
    </source>
</evidence>
<dbReference type="InterPro" id="IPR001938">
    <property type="entry name" value="Thaumatin"/>
</dbReference>
<dbReference type="SMART" id="SM00205">
    <property type="entry name" value="THN"/>
    <property type="match status" value="1"/>
</dbReference>
<dbReference type="PROSITE" id="PS51367">
    <property type="entry name" value="THAUMATIN_2"/>
    <property type="match status" value="1"/>
</dbReference>
<feature type="compositionally biased region" description="Low complexity" evidence="2">
    <location>
        <begin position="268"/>
        <end position="278"/>
    </location>
</feature>
<dbReference type="FunFam" id="2.60.110.10:FF:000005">
    <property type="entry name" value="Osmotin-like protein OSM34"/>
    <property type="match status" value="1"/>
</dbReference>
<dbReference type="Gene3D" id="2.60.110.10">
    <property type="entry name" value="Thaumatin"/>
    <property type="match status" value="1"/>
</dbReference>
<feature type="compositionally biased region" description="Low complexity" evidence="2">
    <location>
        <begin position="329"/>
        <end position="338"/>
    </location>
</feature>
<feature type="compositionally biased region" description="Pro residues" evidence="2">
    <location>
        <begin position="309"/>
        <end position="328"/>
    </location>
</feature>
<feature type="region of interest" description="Disordered" evidence="2">
    <location>
        <begin position="197"/>
        <end position="217"/>
    </location>
</feature>
<dbReference type="CDD" id="cd09217">
    <property type="entry name" value="TLP-P"/>
    <property type="match status" value="1"/>
</dbReference>
<feature type="region of interest" description="Disordered" evidence="2">
    <location>
        <begin position="255"/>
        <end position="338"/>
    </location>
</feature>
<protein>
    <recommendedName>
        <fullName evidence="6">Thaumatin-like protein</fullName>
    </recommendedName>
</protein>
<dbReference type="SUPFAM" id="SSF49870">
    <property type="entry name" value="Osmotin, thaumatin-like protein"/>
    <property type="match status" value="1"/>
</dbReference>
<dbReference type="AlphaFoldDB" id="A0A835DYF4"/>
<keyword evidence="5" id="KW-1185">Reference proteome</keyword>
<proteinExistence type="predicted"/>
<organism evidence="4 5">
    <name type="scientific">Digitaria exilis</name>
    <dbReference type="NCBI Taxonomy" id="1010633"/>
    <lineage>
        <taxon>Eukaryota</taxon>
        <taxon>Viridiplantae</taxon>
        <taxon>Streptophyta</taxon>
        <taxon>Embryophyta</taxon>
        <taxon>Tracheophyta</taxon>
        <taxon>Spermatophyta</taxon>
        <taxon>Magnoliopsida</taxon>
        <taxon>Liliopsida</taxon>
        <taxon>Poales</taxon>
        <taxon>Poaceae</taxon>
        <taxon>PACMAD clade</taxon>
        <taxon>Panicoideae</taxon>
        <taxon>Panicodae</taxon>
        <taxon>Paniceae</taxon>
        <taxon>Anthephorinae</taxon>
        <taxon>Digitaria</taxon>
    </lineage>
</organism>
<evidence type="ECO:0000313" key="4">
    <source>
        <dbReference type="EMBL" id="KAF8655765.1"/>
    </source>
</evidence>
<name>A0A835DYF4_9POAL</name>